<dbReference type="Proteomes" id="UP000604001">
    <property type="component" value="Unassembled WGS sequence"/>
</dbReference>
<gene>
    <name evidence="2" type="ORF">H7344_03525</name>
</gene>
<protein>
    <submittedName>
        <fullName evidence="2">Heavy-metal-associated domain-containing protein</fullName>
    </submittedName>
</protein>
<keyword evidence="3" id="KW-1185">Reference proteome</keyword>
<evidence type="ECO:0000313" key="2">
    <source>
        <dbReference type="EMBL" id="MBC2959364.1"/>
    </source>
</evidence>
<feature type="region of interest" description="Disordered" evidence="1">
    <location>
        <begin position="311"/>
        <end position="337"/>
    </location>
</feature>
<sequence length="337" mass="34670">MNTATRLGVYGAGLVVVFGGAYVAADAAVPQSVVTSWTREAQSHGSEGHEMSSGTSGHGSAAPTAATQHAVPGVTSAQGDYLLAPVTAPGRGAEAGTLSFQVLDGTGDPVTEYATQHDKDLHLIVVRTDGAQFRHVHPRMASDGTWSLPWEWAAAGTYRIYADFVPAAGEGATITLTRTVEVAGELEPVVASPSATATVKGYTVTLGGELTAGQATDLTLTVTKDGEPVTSLEPYLGAFGHLVALREGDLAYLHVHPEGDEPTDGELSGPDVGFMAEAPTPGRYFLYFDFQIDGEVLSAPFVVDAAPGSSAAARHDDSASDTDHAGTDGQSDAGHGH</sequence>
<evidence type="ECO:0000313" key="3">
    <source>
        <dbReference type="Proteomes" id="UP000604001"/>
    </source>
</evidence>
<proteinExistence type="predicted"/>
<reference evidence="2 3" key="1">
    <citation type="submission" date="2020-08" db="EMBL/GenBank/DDBJ databases">
        <title>novel species in genus Nocardioides.</title>
        <authorList>
            <person name="Zhang G."/>
        </authorList>
    </citation>
    <scope>NUCLEOTIDE SEQUENCE [LARGE SCALE GENOMIC DNA]</scope>
    <source>
        <strain evidence="2 3">SC8A-24</strain>
    </source>
</reference>
<feature type="compositionally biased region" description="Basic and acidic residues" evidence="1">
    <location>
        <begin position="313"/>
        <end position="326"/>
    </location>
</feature>
<evidence type="ECO:0000256" key="1">
    <source>
        <dbReference type="SAM" id="MobiDB-lite"/>
    </source>
</evidence>
<feature type="compositionally biased region" description="Low complexity" evidence="1">
    <location>
        <begin position="51"/>
        <end position="60"/>
    </location>
</feature>
<feature type="region of interest" description="Disordered" evidence="1">
    <location>
        <begin position="38"/>
        <end position="68"/>
    </location>
</feature>
<accession>A0ABR6U5X4</accession>
<comment type="caution">
    <text evidence="2">The sequence shown here is derived from an EMBL/GenBank/DDBJ whole genome shotgun (WGS) entry which is preliminary data.</text>
</comment>
<dbReference type="EMBL" id="JACMYC010000002">
    <property type="protein sequence ID" value="MBC2959364.1"/>
    <property type="molecule type" value="Genomic_DNA"/>
</dbReference>
<organism evidence="2 3">
    <name type="scientific">Nocardioides deserti</name>
    <dbReference type="NCBI Taxonomy" id="1588644"/>
    <lineage>
        <taxon>Bacteria</taxon>
        <taxon>Bacillati</taxon>
        <taxon>Actinomycetota</taxon>
        <taxon>Actinomycetes</taxon>
        <taxon>Propionibacteriales</taxon>
        <taxon>Nocardioidaceae</taxon>
        <taxon>Nocardioides</taxon>
    </lineage>
</organism>
<name>A0ABR6U5X4_9ACTN</name>